<keyword evidence="3" id="KW-1185">Reference proteome</keyword>
<dbReference type="RefSeq" id="WP_054290824.1">
    <property type="nucleotide sequence ID" value="NZ_CP012752.1"/>
</dbReference>
<name>A0A0N9I351_9PSEU</name>
<feature type="domain" description="DUF5655" evidence="1">
    <location>
        <begin position="81"/>
        <end position="197"/>
    </location>
</feature>
<dbReference type="EMBL" id="CP012752">
    <property type="protein sequence ID" value="ALG08918.1"/>
    <property type="molecule type" value="Genomic_DNA"/>
</dbReference>
<dbReference type="InterPro" id="IPR043714">
    <property type="entry name" value="DUF5655"/>
</dbReference>
<dbReference type="Proteomes" id="UP000063699">
    <property type="component" value="Chromosome"/>
</dbReference>
<dbReference type="Pfam" id="PF18899">
    <property type="entry name" value="DUF5655"/>
    <property type="match status" value="1"/>
</dbReference>
<dbReference type="STRING" id="860235.AOZ06_20165"/>
<evidence type="ECO:0000313" key="2">
    <source>
        <dbReference type="EMBL" id="ALG08918.1"/>
    </source>
</evidence>
<protein>
    <recommendedName>
        <fullName evidence="1">DUF5655 domain-containing protein</fullName>
    </recommendedName>
</protein>
<evidence type="ECO:0000313" key="3">
    <source>
        <dbReference type="Proteomes" id="UP000063699"/>
    </source>
</evidence>
<dbReference type="AlphaFoldDB" id="A0A0N9I351"/>
<evidence type="ECO:0000259" key="1">
    <source>
        <dbReference type="Pfam" id="PF18899"/>
    </source>
</evidence>
<dbReference type="KEGG" id="kphy:AOZ06_20165"/>
<sequence length="198" mass="23017">MVDAKDWRQMHEWSAQLLKRQTGHGVDDWNVRIRETGITSRDELQQWLRTRNINGYAQQLLIMERFGYPEFLLKTAEELVADQFADREHLRPVFNEVIEAGVGIANQGLVEVQARKSYVTLRTRRRKFAMVKPTTKTRIDLGLRIVDLSGGHQRFAARLQSAKILRDEAMTHRIPLSSVHDVDDEVCYWLAVAFEQNT</sequence>
<proteinExistence type="predicted"/>
<gene>
    <name evidence="2" type="ORF">AOZ06_20165</name>
</gene>
<reference evidence="2 3" key="1">
    <citation type="submission" date="2015-07" db="EMBL/GenBank/DDBJ databases">
        <title>Genome sequencing of Kibdelosporangium phytohabitans.</title>
        <authorList>
            <person name="Qin S."/>
            <person name="Xing K."/>
        </authorList>
    </citation>
    <scope>NUCLEOTIDE SEQUENCE [LARGE SCALE GENOMIC DNA]</scope>
    <source>
        <strain evidence="2 3">KLBMP1111</strain>
    </source>
</reference>
<organism evidence="2 3">
    <name type="scientific">Kibdelosporangium phytohabitans</name>
    <dbReference type="NCBI Taxonomy" id="860235"/>
    <lineage>
        <taxon>Bacteria</taxon>
        <taxon>Bacillati</taxon>
        <taxon>Actinomycetota</taxon>
        <taxon>Actinomycetes</taxon>
        <taxon>Pseudonocardiales</taxon>
        <taxon>Pseudonocardiaceae</taxon>
        <taxon>Kibdelosporangium</taxon>
    </lineage>
</organism>
<accession>A0A0N9I351</accession>
<dbReference type="OrthoDB" id="3530622at2"/>